<keyword evidence="8" id="KW-1015">Disulfide bond</keyword>
<dbReference type="SUPFAM" id="SSF55486">
    <property type="entry name" value="Metalloproteases ('zincins'), catalytic domain"/>
    <property type="match status" value="1"/>
</dbReference>
<accession>A0A177CWU5</accession>
<keyword evidence="5" id="KW-0378">Hydrolase</keyword>
<keyword evidence="4" id="KW-0732">Signal</keyword>
<keyword evidence="6" id="KW-0862">Zinc</keyword>
<proteinExistence type="inferred from homology"/>
<evidence type="ECO:0000256" key="3">
    <source>
        <dbReference type="ARBA" id="ARBA00022723"/>
    </source>
</evidence>
<keyword evidence="7" id="KW-0482">Metalloprotease</keyword>
<dbReference type="PANTHER" id="PTHR47466:SF1">
    <property type="entry name" value="METALLOPROTEASE MEP1 (AFU_ORTHOLOGUE AFUA_1G07730)-RELATED"/>
    <property type="match status" value="1"/>
</dbReference>
<organism evidence="10 11">
    <name type="scientific">Paraphaeosphaeria sporulosa</name>
    <dbReference type="NCBI Taxonomy" id="1460663"/>
    <lineage>
        <taxon>Eukaryota</taxon>
        <taxon>Fungi</taxon>
        <taxon>Dikarya</taxon>
        <taxon>Ascomycota</taxon>
        <taxon>Pezizomycotina</taxon>
        <taxon>Dothideomycetes</taxon>
        <taxon>Pleosporomycetidae</taxon>
        <taxon>Pleosporales</taxon>
        <taxon>Massarineae</taxon>
        <taxon>Didymosphaeriaceae</taxon>
        <taxon>Paraphaeosphaeria</taxon>
    </lineage>
</organism>
<dbReference type="RefSeq" id="XP_018041564.1">
    <property type="nucleotide sequence ID" value="XM_018182330.1"/>
</dbReference>
<keyword evidence="2" id="KW-0645">Protease</keyword>
<dbReference type="GO" id="GO:0046872">
    <property type="term" value="F:metal ion binding"/>
    <property type="evidence" value="ECO:0007669"/>
    <property type="project" value="UniProtKB-KW"/>
</dbReference>
<evidence type="ECO:0000256" key="1">
    <source>
        <dbReference type="ARBA" id="ARBA00008721"/>
    </source>
</evidence>
<gene>
    <name evidence="10" type="ORF">CC84DRAFT_1210872</name>
</gene>
<evidence type="ECO:0000256" key="8">
    <source>
        <dbReference type="ARBA" id="ARBA00023157"/>
    </source>
</evidence>
<evidence type="ECO:0000256" key="7">
    <source>
        <dbReference type="ARBA" id="ARBA00023049"/>
    </source>
</evidence>
<dbReference type="EMBL" id="KV441548">
    <property type="protein sequence ID" value="OAG11199.1"/>
    <property type="molecule type" value="Genomic_DNA"/>
</dbReference>
<dbReference type="GO" id="GO:0006508">
    <property type="term" value="P:proteolysis"/>
    <property type="evidence" value="ECO:0007669"/>
    <property type="project" value="UniProtKB-KW"/>
</dbReference>
<dbReference type="InterPro" id="IPR024079">
    <property type="entry name" value="MetalloPept_cat_dom_sf"/>
</dbReference>
<dbReference type="PANTHER" id="PTHR47466">
    <property type="match status" value="1"/>
</dbReference>
<sequence>MSDGFAETSLGYAAIERAQGLTVNNFDNVTVEVHFHAQSVSEIGDPSYLTAKSLYDVLDYINLHFNRWGFYFRMKGFDHTVDAISANATEPLFDSYNLKASTYVGTVNTLNIWTFTQFYPGVAGTTDNIGIFMHYEALPPLNAGSTLVHEIGHWLGLGHTFNTGHGDGPEECDYPDADSVDDTPIHRQPMTLNMDDEYFNCKPIDSCPGQPGMDPINNFMNYNWPKCATEFTEGQAVRMHNFWKDFANIKRGQGNPFA</sequence>
<dbReference type="STRING" id="1460663.A0A177CWU5"/>
<evidence type="ECO:0000256" key="4">
    <source>
        <dbReference type="ARBA" id="ARBA00022729"/>
    </source>
</evidence>
<evidence type="ECO:0000313" key="11">
    <source>
        <dbReference type="Proteomes" id="UP000077069"/>
    </source>
</evidence>
<dbReference type="Gene3D" id="3.40.390.10">
    <property type="entry name" value="Collagenase (Catalytic Domain)"/>
    <property type="match status" value="1"/>
</dbReference>
<reference evidence="10 11" key="1">
    <citation type="submission" date="2016-05" db="EMBL/GenBank/DDBJ databases">
        <title>Comparative analysis of secretome profiles of manganese(II)-oxidizing ascomycete fungi.</title>
        <authorList>
            <consortium name="DOE Joint Genome Institute"/>
            <person name="Zeiner C.A."/>
            <person name="Purvine S.O."/>
            <person name="Zink E.M."/>
            <person name="Wu S."/>
            <person name="Pasa-Tolic L."/>
            <person name="Chaput D.L."/>
            <person name="Haridas S."/>
            <person name="Grigoriev I.V."/>
            <person name="Santelli C.M."/>
            <person name="Hansel C.M."/>
        </authorList>
    </citation>
    <scope>NUCLEOTIDE SEQUENCE [LARGE SCALE GENOMIC DNA]</scope>
    <source>
        <strain evidence="10 11">AP3s5-JAC2a</strain>
    </source>
</reference>
<evidence type="ECO:0000256" key="5">
    <source>
        <dbReference type="ARBA" id="ARBA00022801"/>
    </source>
</evidence>
<keyword evidence="11" id="KW-1185">Reference proteome</keyword>
<dbReference type="AlphaFoldDB" id="A0A177CWU5"/>
<feature type="domain" description="Peptidase M43 pregnancy-associated plasma-A" evidence="9">
    <location>
        <begin position="142"/>
        <end position="242"/>
    </location>
</feature>
<dbReference type="Pfam" id="PF05572">
    <property type="entry name" value="Peptidase_M43"/>
    <property type="match status" value="1"/>
</dbReference>
<dbReference type="InParanoid" id="A0A177CWU5"/>
<evidence type="ECO:0000313" key="10">
    <source>
        <dbReference type="EMBL" id="OAG11199.1"/>
    </source>
</evidence>
<evidence type="ECO:0000256" key="6">
    <source>
        <dbReference type="ARBA" id="ARBA00022833"/>
    </source>
</evidence>
<evidence type="ECO:0000259" key="9">
    <source>
        <dbReference type="Pfam" id="PF05572"/>
    </source>
</evidence>
<protein>
    <recommendedName>
        <fullName evidence="9">Peptidase M43 pregnancy-associated plasma-A domain-containing protein</fullName>
    </recommendedName>
</protein>
<dbReference type="Proteomes" id="UP000077069">
    <property type="component" value="Unassembled WGS sequence"/>
</dbReference>
<keyword evidence="3" id="KW-0479">Metal-binding</keyword>
<evidence type="ECO:0000256" key="2">
    <source>
        <dbReference type="ARBA" id="ARBA00022670"/>
    </source>
</evidence>
<name>A0A177CWU5_9PLEO</name>
<dbReference type="GeneID" id="28765816"/>
<dbReference type="OrthoDB" id="536211at2759"/>
<dbReference type="InterPro" id="IPR008754">
    <property type="entry name" value="Peptidase_M43"/>
</dbReference>
<comment type="similarity">
    <text evidence="1">Belongs to the peptidase M43B family.</text>
</comment>
<dbReference type="GO" id="GO:0008237">
    <property type="term" value="F:metallopeptidase activity"/>
    <property type="evidence" value="ECO:0007669"/>
    <property type="project" value="UniProtKB-KW"/>
</dbReference>